<dbReference type="Gene3D" id="2.40.128.110">
    <property type="entry name" value="Lipid/polyisoprenoid-binding, YceI-like"/>
    <property type="match status" value="1"/>
</dbReference>
<feature type="chain" id="PRO_5037759889" evidence="1">
    <location>
        <begin position="20"/>
        <end position="178"/>
    </location>
</feature>
<reference evidence="3" key="1">
    <citation type="submission" date="2020-10" db="EMBL/GenBank/DDBJ databases">
        <title>Mucilaginibacter mali sp. nov., isolated from rhizosphere soil of apple orchard.</title>
        <authorList>
            <person name="Lee J.-S."/>
            <person name="Kim H.S."/>
            <person name="Kim J.-S."/>
        </authorList>
    </citation>
    <scope>NUCLEOTIDE SEQUENCE</scope>
    <source>
        <strain evidence="3">KCTC 22746</strain>
    </source>
</reference>
<dbReference type="AlphaFoldDB" id="A0A929KW51"/>
<dbReference type="InterPro" id="IPR007372">
    <property type="entry name" value="Lipid/polyisoprenoid-bd_YceI"/>
</dbReference>
<dbReference type="SUPFAM" id="SSF101874">
    <property type="entry name" value="YceI-like"/>
    <property type="match status" value="1"/>
</dbReference>
<dbReference type="PANTHER" id="PTHR34406">
    <property type="entry name" value="PROTEIN YCEI"/>
    <property type="match status" value="1"/>
</dbReference>
<dbReference type="Proteomes" id="UP000622475">
    <property type="component" value="Unassembled WGS sequence"/>
</dbReference>
<dbReference type="SMART" id="SM00867">
    <property type="entry name" value="YceI"/>
    <property type="match status" value="1"/>
</dbReference>
<feature type="signal peptide" evidence="1">
    <location>
        <begin position="1"/>
        <end position="19"/>
    </location>
</feature>
<dbReference type="InterPro" id="IPR036761">
    <property type="entry name" value="TTHA0802/YceI-like_sf"/>
</dbReference>
<dbReference type="Pfam" id="PF04264">
    <property type="entry name" value="YceI"/>
    <property type="match status" value="1"/>
</dbReference>
<proteinExistence type="predicted"/>
<keyword evidence="4" id="KW-1185">Reference proteome</keyword>
<organism evidence="3 4">
    <name type="scientific">Mucilaginibacter myungsuensis</name>
    <dbReference type="NCBI Taxonomy" id="649104"/>
    <lineage>
        <taxon>Bacteria</taxon>
        <taxon>Pseudomonadati</taxon>
        <taxon>Bacteroidota</taxon>
        <taxon>Sphingobacteriia</taxon>
        <taxon>Sphingobacteriales</taxon>
        <taxon>Sphingobacteriaceae</taxon>
        <taxon>Mucilaginibacter</taxon>
    </lineage>
</organism>
<comment type="caution">
    <text evidence="3">The sequence shown here is derived from an EMBL/GenBank/DDBJ whole genome shotgun (WGS) entry which is preliminary data.</text>
</comment>
<name>A0A929KW51_9SPHI</name>
<feature type="domain" description="Lipid/polyisoprenoid-binding YceI-like" evidence="2">
    <location>
        <begin position="22"/>
        <end position="176"/>
    </location>
</feature>
<sequence length="178" mass="19490">MKQIFALIALTFAVGLADAQTKHTLTKATVEFKLKNMGFNTGGVIEKVEADINFSKDKPEASAITATADANSINTENDMRDGHLKKPEYFDVTKYPKITMKSVSFKSKGANNFIGVFNVTIKDKTKAIEVPFTYVATDNKADFKGKFKLNRLDFGVGGKSAMMGNDITVELDIQTTTS</sequence>
<evidence type="ECO:0000256" key="1">
    <source>
        <dbReference type="SAM" id="SignalP"/>
    </source>
</evidence>
<evidence type="ECO:0000259" key="2">
    <source>
        <dbReference type="SMART" id="SM00867"/>
    </source>
</evidence>
<dbReference type="PANTHER" id="PTHR34406:SF1">
    <property type="entry name" value="PROTEIN YCEI"/>
    <property type="match status" value="1"/>
</dbReference>
<dbReference type="RefSeq" id="WP_194110739.1">
    <property type="nucleotide sequence ID" value="NZ_JADFFL010000002.1"/>
</dbReference>
<evidence type="ECO:0000313" key="3">
    <source>
        <dbReference type="EMBL" id="MBE9661555.1"/>
    </source>
</evidence>
<gene>
    <name evidence="3" type="ORF">IRJ16_06630</name>
</gene>
<protein>
    <submittedName>
        <fullName evidence="3">YceI family protein</fullName>
    </submittedName>
</protein>
<accession>A0A929KW51</accession>
<dbReference type="EMBL" id="JADFFL010000002">
    <property type="protein sequence ID" value="MBE9661555.1"/>
    <property type="molecule type" value="Genomic_DNA"/>
</dbReference>
<keyword evidence="1" id="KW-0732">Signal</keyword>
<evidence type="ECO:0000313" key="4">
    <source>
        <dbReference type="Proteomes" id="UP000622475"/>
    </source>
</evidence>